<evidence type="ECO:0000256" key="2">
    <source>
        <dbReference type="SAM" id="Phobius"/>
    </source>
</evidence>
<dbReference type="EnsemblFungi" id="PTTG_25692-t43_1">
    <property type="protein sequence ID" value="PTTG_25692-t43_1-p1"/>
    <property type="gene ID" value="PTTG_25692"/>
</dbReference>
<protein>
    <submittedName>
        <fullName evidence="3 4">Uncharacterized protein</fullName>
    </submittedName>
</protein>
<name>A0A180GZB1_PUCT1</name>
<gene>
    <name evidence="3" type="ORF">PTTG_25692</name>
</gene>
<feature type="region of interest" description="Disordered" evidence="1">
    <location>
        <begin position="419"/>
        <end position="439"/>
    </location>
</feature>
<feature type="compositionally biased region" description="Basic residues" evidence="1">
    <location>
        <begin position="12"/>
        <end position="22"/>
    </location>
</feature>
<keyword evidence="2" id="KW-0812">Transmembrane</keyword>
<reference evidence="3" key="1">
    <citation type="submission" date="2009-11" db="EMBL/GenBank/DDBJ databases">
        <authorList>
            <consortium name="The Broad Institute Genome Sequencing Platform"/>
            <person name="Ward D."/>
            <person name="Feldgarden M."/>
            <person name="Earl A."/>
            <person name="Young S.K."/>
            <person name="Zeng Q."/>
            <person name="Koehrsen M."/>
            <person name="Alvarado L."/>
            <person name="Berlin A."/>
            <person name="Bochicchio J."/>
            <person name="Borenstein D."/>
            <person name="Chapman S.B."/>
            <person name="Chen Z."/>
            <person name="Engels R."/>
            <person name="Freedman E."/>
            <person name="Gellesch M."/>
            <person name="Goldberg J."/>
            <person name="Griggs A."/>
            <person name="Gujja S."/>
            <person name="Heilman E."/>
            <person name="Heiman D."/>
            <person name="Hepburn T."/>
            <person name="Howarth C."/>
            <person name="Jen D."/>
            <person name="Larson L."/>
            <person name="Lewis B."/>
            <person name="Mehta T."/>
            <person name="Park D."/>
            <person name="Pearson M."/>
            <person name="Roberts A."/>
            <person name="Saif S."/>
            <person name="Shea T."/>
            <person name="Shenoy N."/>
            <person name="Sisk P."/>
            <person name="Stolte C."/>
            <person name="Sykes S."/>
            <person name="Thomson T."/>
            <person name="Walk T."/>
            <person name="White J."/>
            <person name="Yandava C."/>
            <person name="Izard J."/>
            <person name="Baranova O.V."/>
            <person name="Blanton J.M."/>
            <person name="Tanner A.C."/>
            <person name="Dewhirst F.E."/>
            <person name="Haas B."/>
            <person name="Nusbaum C."/>
            <person name="Birren B."/>
        </authorList>
    </citation>
    <scope>NUCLEOTIDE SEQUENCE [LARGE SCALE GENOMIC DNA]</scope>
    <source>
        <strain evidence="3">1-1 BBBD Race 1</strain>
    </source>
</reference>
<proteinExistence type="predicted"/>
<dbReference type="VEuPathDB" id="FungiDB:PTTG_25692"/>
<evidence type="ECO:0000313" key="4">
    <source>
        <dbReference type="EnsemblFungi" id="PTTG_25692-t43_1-p1"/>
    </source>
</evidence>
<feature type="compositionally biased region" description="Low complexity" evidence="1">
    <location>
        <begin position="230"/>
        <end position="259"/>
    </location>
</feature>
<feature type="region of interest" description="Disordered" evidence="1">
    <location>
        <begin position="336"/>
        <end position="363"/>
    </location>
</feature>
<feature type="compositionally biased region" description="Basic and acidic residues" evidence="1">
    <location>
        <begin position="69"/>
        <end position="84"/>
    </location>
</feature>
<organism evidence="3">
    <name type="scientific">Puccinia triticina (isolate 1-1 / race 1 (BBBD))</name>
    <name type="common">Brown leaf rust fungus</name>
    <dbReference type="NCBI Taxonomy" id="630390"/>
    <lineage>
        <taxon>Eukaryota</taxon>
        <taxon>Fungi</taxon>
        <taxon>Dikarya</taxon>
        <taxon>Basidiomycota</taxon>
        <taxon>Pucciniomycotina</taxon>
        <taxon>Pucciniomycetes</taxon>
        <taxon>Pucciniales</taxon>
        <taxon>Pucciniaceae</taxon>
        <taxon>Puccinia</taxon>
    </lineage>
</organism>
<dbReference type="Proteomes" id="UP000005240">
    <property type="component" value="Unassembled WGS sequence"/>
</dbReference>
<dbReference type="AlphaFoldDB" id="A0A180GZB1"/>
<keyword evidence="2" id="KW-1133">Transmembrane helix</keyword>
<feature type="compositionally biased region" description="Polar residues" evidence="1">
    <location>
        <begin position="88"/>
        <end position="102"/>
    </location>
</feature>
<reference evidence="3" key="2">
    <citation type="submission" date="2016-05" db="EMBL/GenBank/DDBJ databases">
        <title>Comparative analysis highlights variable genome content of wheat rusts and divergence of the mating loci.</title>
        <authorList>
            <person name="Cuomo C.A."/>
            <person name="Bakkeren G."/>
            <person name="Szabo L."/>
            <person name="Khalil H."/>
            <person name="Joly D."/>
            <person name="Goldberg J."/>
            <person name="Young S."/>
            <person name="Zeng Q."/>
            <person name="Fellers J."/>
        </authorList>
    </citation>
    <scope>NUCLEOTIDE SEQUENCE [LARGE SCALE GENOMIC DNA]</scope>
    <source>
        <strain evidence="3">1-1 BBBD Race 1</strain>
    </source>
</reference>
<keyword evidence="2" id="KW-0472">Membrane</keyword>
<evidence type="ECO:0000313" key="5">
    <source>
        <dbReference type="Proteomes" id="UP000005240"/>
    </source>
</evidence>
<keyword evidence="5" id="KW-1185">Reference proteome</keyword>
<accession>A0A180GZB1</accession>
<reference evidence="4 5" key="3">
    <citation type="journal article" date="2017" name="G3 (Bethesda)">
        <title>Comparative analysis highlights variable genome content of wheat rusts and divergence of the mating loci.</title>
        <authorList>
            <person name="Cuomo C.A."/>
            <person name="Bakkeren G."/>
            <person name="Khalil H.B."/>
            <person name="Panwar V."/>
            <person name="Joly D."/>
            <person name="Linning R."/>
            <person name="Sakthikumar S."/>
            <person name="Song X."/>
            <person name="Adiconis X."/>
            <person name="Fan L."/>
            <person name="Goldberg J.M."/>
            <person name="Levin J.Z."/>
            <person name="Young S."/>
            <person name="Zeng Q."/>
            <person name="Anikster Y."/>
            <person name="Bruce M."/>
            <person name="Wang M."/>
            <person name="Yin C."/>
            <person name="McCallum B."/>
            <person name="Szabo L.J."/>
            <person name="Hulbert S."/>
            <person name="Chen X."/>
            <person name="Fellers J.P."/>
        </authorList>
    </citation>
    <scope>NUCLEOTIDE SEQUENCE</scope>
    <source>
        <strain evidence="4">isolate 1-1 / race 1 (BBBD)</strain>
        <strain evidence="5">Isolate 1-1 / race 1 (BBBD)</strain>
    </source>
</reference>
<feature type="compositionally biased region" description="Pro residues" evidence="1">
    <location>
        <begin position="346"/>
        <end position="355"/>
    </location>
</feature>
<feature type="region of interest" description="Disordered" evidence="1">
    <location>
        <begin position="1"/>
        <end position="265"/>
    </location>
</feature>
<evidence type="ECO:0000256" key="1">
    <source>
        <dbReference type="SAM" id="MobiDB-lite"/>
    </source>
</evidence>
<evidence type="ECO:0000313" key="3">
    <source>
        <dbReference type="EMBL" id="OAV98186.1"/>
    </source>
</evidence>
<dbReference type="EMBL" id="ADAS02000008">
    <property type="protein sequence ID" value="OAV98186.1"/>
    <property type="molecule type" value="Genomic_DNA"/>
</dbReference>
<feature type="transmembrane region" description="Helical" evidence="2">
    <location>
        <begin position="558"/>
        <end position="576"/>
    </location>
</feature>
<feature type="compositionally biased region" description="Pro residues" evidence="1">
    <location>
        <begin position="132"/>
        <end position="187"/>
    </location>
</feature>
<reference evidence="4" key="4">
    <citation type="submission" date="2025-05" db="UniProtKB">
        <authorList>
            <consortium name="EnsemblFungi"/>
        </authorList>
    </citation>
    <scope>IDENTIFICATION</scope>
    <source>
        <strain evidence="4">isolate 1-1 / race 1 (BBBD)</strain>
    </source>
</reference>
<sequence>MNFLGLGNLATKSKKSTAKGKKSSSNGTGSGRVRVRVPIPRIEEQPGESRASNGSPAPVPVPAPVPSDSVKEQLEEYQAKRRAEYASQLANGLNGSSAGQSSPHPPSPDTSLPQQSSPPLPASPSADSSTPPSGPPPAPSRPPPPTPPSGASPPHGPPTSTSRPPPHDPTLAPSSPPPSAPDPPAPRPAESTWEPRTPPETHLSSAEPEWESFETIQSPPPRQARRRLRSYLPSLPRLPGGRGRSTPRSSSQGPSGGPSNQNAPFDEMTEDEAATQAALLESCAIPRTSRAGSRHRMPVPFWLSRWALPFRFSRWALPFRFSPWARLRVTPRRRGAFRAPPAASAPSPPPSPPPEIPDEFDPDSVLFEEPTGYQGFHNPTQSPPQFGGPFEGAGQPNYQGFHGTPPQFRDPFEGAGPLHHADYFGGYSPAPSQGHHPSSLAELYNGTFDEEEALAFARELSLEAGSQPGGYSAWNPISWVAHRLSLWIDWLFGSSDDEMSDSEARELAQRGDQREINQSGCPRGSAQCGYQGGISQYESQRGMTQYQPGHVARQQQTHWIPIGIAMYLILALYLKAKSWSRGCDSD</sequence>